<dbReference type="InterPro" id="IPR016136">
    <property type="entry name" value="DNA_helicase_N/primase_C"/>
</dbReference>
<keyword evidence="8" id="KW-0238">DNA-binding</keyword>
<dbReference type="EC" id="5.6.2.3" evidence="10"/>
<dbReference type="InterPro" id="IPR036185">
    <property type="entry name" value="DNA_heli_DnaB-like_N_sf"/>
</dbReference>
<evidence type="ECO:0000256" key="5">
    <source>
        <dbReference type="ARBA" id="ARBA00022801"/>
    </source>
</evidence>
<keyword evidence="3" id="KW-0235">DNA replication</keyword>
<evidence type="ECO:0000256" key="6">
    <source>
        <dbReference type="ARBA" id="ARBA00022806"/>
    </source>
</evidence>
<accession>A0A918UM68</accession>
<dbReference type="GO" id="GO:0006269">
    <property type="term" value="P:DNA replication, synthesis of primer"/>
    <property type="evidence" value="ECO:0007669"/>
    <property type="project" value="UniProtKB-KW"/>
</dbReference>
<gene>
    <name evidence="13" type="ORF">GCM10011273_03290</name>
</gene>
<evidence type="ECO:0000256" key="3">
    <source>
        <dbReference type="ARBA" id="ARBA00022705"/>
    </source>
</evidence>
<name>A0A918UM68_9CAUL</name>
<evidence type="ECO:0000256" key="8">
    <source>
        <dbReference type="ARBA" id="ARBA00023125"/>
    </source>
</evidence>
<keyword evidence="9" id="KW-0413">Isomerase</keyword>
<dbReference type="SUPFAM" id="SSF52540">
    <property type="entry name" value="P-loop containing nucleoside triphosphate hydrolases"/>
    <property type="match status" value="1"/>
</dbReference>
<reference evidence="13" key="1">
    <citation type="journal article" date="2014" name="Int. J. Syst. Evol. Microbiol.">
        <title>Complete genome sequence of Corynebacterium casei LMG S-19264T (=DSM 44701T), isolated from a smear-ripened cheese.</title>
        <authorList>
            <consortium name="US DOE Joint Genome Institute (JGI-PGF)"/>
            <person name="Walter F."/>
            <person name="Albersmeier A."/>
            <person name="Kalinowski J."/>
            <person name="Ruckert C."/>
        </authorList>
    </citation>
    <scope>NUCLEOTIDE SEQUENCE</scope>
    <source>
        <strain evidence="13">KCTC 32296</strain>
    </source>
</reference>
<sequence>MHALDAEQAVIGIALYDQSVLPLVMHLHEYHFHDDLHGFIWGLIREGVSAGKNIGPQTIAPLLGDSAEKYGGSKYLFTMIDKCPPTFTISDNAGAIINAWQVNEVANSFTSVAKMTDALAAIDAVKQDIARIEIAAGSGEESVNATAAATDHLSMLYGQVESGRPSGLMTGLKCIDDRLGGLKPGHVIVTGGRPSMGKTAFSRNVSFGAARLNPDHRVVFYALEMTRGEMSERCLSHLTFETGWSVAYKDISSPSKDTLDHVSSVAGDVPRNLFINDCSRMSIDDIRRDAWRHKSRSELALIVIDYVQLLTMPDYRGKTDAKALAEMTAEVKRMAKELGCTIMLVAQLNRNLESRENKRPQMSDLRDSGGFEQDANAILFPYREVVYLRNNPPTDAMRLLDWEAECAAKSHEMVVICAKNRGGEVGDDVMWASMAHDVILNERPDNWRGA</sequence>
<evidence type="ECO:0000256" key="1">
    <source>
        <dbReference type="ARBA" id="ARBA00008428"/>
    </source>
</evidence>
<dbReference type="InterPro" id="IPR027417">
    <property type="entry name" value="P-loop_NTPase"/>
</dbReference>
<comment type="caution">
    <text evidence="13">The sequence shown here is derived from an EMBL/GenBank/DDBJ whole genome shotgun (WGS) entry which is preliminary data.</text>
</comment>
<dbReference type="GO" id="GO:0016787">
    <property type="term" value="F:hydrolase activity"/>
    <property type="evidence" value="ECO:0007669"/>
    <property type="project" value="UniProtKB-KW"/>
</dbReference>
<dbReference type="GO" id="GO:0005524">
    <property type="term" value="F:ATP binding"/>
    <property type="evidence" value="ECO:0007669"/>
    <property type="project" value="UniProtKB-KW"/>
</dbReference>
<keyword evidence="14" id="KW-1185">Reference proteome</keyword>
<proteinExistence type="inferred from homology"/>
<keyword evidence="6 13" id="KW-0347">Helicase</keyword>
<organism evidence="13 14">
    <name type="scientific">Asticcacaulis endophyticus</name>
    <dbReference type="NCBI Taxonomy" id="1395890"/>
    <lineage>
        <taxon>Bacteria</taxon>
        <taxon>Pseudomonadati</taxon>
        <taxon>Pseudomonadota</taxon>
        <taxon>Alphaproteobacteria</taxon>
        <taxon>Caulobacterales</taxon>
        <taxon>Caulobacteraceae</taxon>
        <taxon>Asticcacaulis</taxon>
    </lineage>
</organism>
<protein>
    <recommendedName>
        <fullName evidence="10">DNA 5'-3' helicase</fullName>
        <ecNumber evidence="10">5.6.2.3</ecNumber>
    </recommendedName>
</protein>
<evidence type="ECO:0000256" key="11">
    <source>
        <dbReference type="ARBA" id="ARBA00048954"/>
    </source>
</evidence>
<evidence type="ECO:0000256" key="7">
    <source>
        <dbReference type="ARBA" id="ARBA00022840"/>
    </source>
</evidence>
<comment type="similarity">
    <text evidence="1">Belongs to the helicase family. DnaB subfamily.</text>
</comment>
<dbReference type="InterPro" id="IPR007694">
    <property type="entry name" value="DNA_helicase_DnaB-like_C"/>
</dbReference>
<dbReference type="PANTHER" id="PTHR30153:SF2">
    <property type="entry name" value="REPLICATIVE DNA HELICASE"/>
    <property type="match status" value="1"/>
</dbReference>
<keyword evidence="2" id="KW-0639">Primosome</keyword>
<keyword evidence="4" id="KW-0547">Nucleotide-binding</keyword>
<dbReference type="PROSITE" id="PS51199">
    <property type="entry name" value="SF4_HELICASE"/>
    <property type="match status" value="1"/>
</dbReference>
<dbReference type="Pfam" id="PF03796">
    <property type="entry name" value="DnaB_C"/>
    <property type="match status" value="1"/>
</dbReference>
<evidence type="ECO:0000256" key="9">
    <source>
        <dbReference type="ARBA" id="ARBA00023235"/>
    </source>
</evidence>
<keyword evidence="7" id="KW-0067">ATP-binding</keyword>
<dbReference type="RefSeq" id="WP_189484628.1">
    <property type="nucleotide sequence ID" value="NZ_BMZB01000001.1"/>
</dbReference>
<dbReference type="Pfam" id="PF00772">
    <property type="entry name" value="DnaB"/>
    <property type="match status" value="1"/>
</dbReference>
<dbReference type="SUPFAM" id="SSF48024">
    <property type="entry name" value="N-terminal domain of DnaB helicase"/>
    <property type="match status" value="1"/>
</dbReference>
<dbReference type="AlphaFoldDB" id="A0A918UM68"/>
<evidence type="ECO:0000256" key="4">
    <source>
        <dbReference type="ARBA" id="ARBA00022741"/>
    </source>
</evidence>
<dbReference type="GO" id="GO:0003677">
    <property type="term" value="F:DNA binding"/>
    <property type="evidence" value="ECO:0007669"/>
    <property type="project" value="UniProtKB-KW"/>
</dbReference>
<dbReference type="GO" id="GO:0043139">
    <property type="term" value="F:5'-3' DNA helicase activity"/>
    <property type="evidence" value="ECO:0007669"/>
    <property type="project" value="UniProtKB-EC"/>
</dbReference>
<dbReference type="EMBL" id="BMZB01000001">
    <property type="protein sequence ID" value="GGZ21847.1"/>
    <property type="molecule type" value="Genomic_DNA"/>
</dbReference>
<reference evidence="13" key="2">
    <citation type="submission" date="2020-09" db="EMBL/GenBank/DDBJ databases">
        <authorList>
            <person name="Sun Q."/>
            <person name="Kim S."/>
        </authorList>
    </citation>
    <scope>NUCLEOTIDE SEQUENCE</scope>
    <source>
        <strain evidence="13">KCTC 32296</strain>
    </source>
</reference>
<evidence type="ECO:0000313" key="13">
    <source>
        <dbReference type="EMBL" id="GGZ21847.1"/>
    </source>
</evidence>
<evidence type="ECO:0000313" key="14">
    <source>
        <dbReference type="Proteomes" id="UP000662572"/>
    </source>
</evidence>
<dbReference type="Gene3D" id="3.40.50.300">
    <property type="entry name" value="P-loop containing nucleotide triphosphate hydrolases"/>
    <property type="match status" value="1"/>
</dbReference>
<dbReference type="GO" id="GO:0005829">
    <property type="term" value="C:cytosol"/>
    <property type="evidence" value="ECO:0007669"/>
    <property type="project" value="TreeGrafter"/>
</dbReference>
<feature type="domain" description="SF4 helicase" evidence="12">
    <location>
        <begin position="161"/>
        <end position="450"/>
    </location>
</feature>
<evidence type="ECO:0000256" key="2">
    <source>
        <dbReference type="ARBA" id="ARBA00022515"/>
    </source>
</evidence>
<evidence type="ECO:0000256" key="10">
    <source>
        <dbReference type="ARBA" id="ARBA00044969"/>
    </source>
</evidence>
<dbReference type="PANTHER" id="PTHR30153">
    <property type="entry name" value="REPLICATIVE DNA HELICASE DNAB"/>
    <property type="match status" value="1"/>
</dbReference>
<dbReference type="Proteomes" id="UP000662572">
    <property type="component" value="Unassembled WGS sequence"/>
</dbReference>
<dbReference type="Gene3D" id="1.10.860.10">
    <property type="entry name" value="DNAb Helicase, Chain A"/>
    <property type="match status" value="1"/>
</dbReference>
<dbReference type="InterPro" id="IPR007693">
    <property type="entry name" value="DNA_helicase_DnaB-like_N"/>
</dbReference>
<evidence type="ECO:0000259" key="12">
    <source>
        <dbReference type="PROSITE" id="PS51199"/>
    </source>
</evidence>
<comment type="catalytic activity">
    <reaction evidence="11">
        <text>ATP + H2O = ADP + phosphate + H(+)</text>
        <dbReference type="Rhea" id="RHEA:13065"/>
        <dbReference type="ChEBI" id="CHEBI:15377"/>
        <dbReference type="ChEBI" id="CHEBI:15378"/>
        <dbReference type="ChEBI" id="CHEBI:30616"/>
        <dbReference type="ChEBI" id="CHEBI:43474"/>
        <dbReference type="ChEBI" id="CHEBI:456216"/>
        <dbReference type="EC" id="5.6.2.3"/>
    </reaction>
</comment>
<dbReference type="GO" id="GO:1990077">
    <property type="term" value="C:primosome complex"/>
    <property type="evidence" value="ECO:0007669"/>
    <property type="project" value="UniProtKB-KW"/>
</dbReference>
<keyword evidence="5" id="KW-0378">Hydrolase</keyword>